<dbReference type="CDD" id="cd00180">
    <property type="entry name" value="PKc"/>
    <property type="match status" value="1"/>
</dbReference>
<dbReference type="PROSITE" id="PS50011">
    <property type="entry name" value="PROTEIN_KINASE_DOM"/>
    <property type="match status" value="1"/>
</dbReference>
<evidence type="ECO:0000259" key="2">
    <source>
        <dbReference type="PROSITE" id="PS50011"/>
    </source>
</evidence>
<evidence type="ECO:0000313" key="3">
    <source>
        <dbReference type="EMBL" id="KAF2870694.1"/>
    </source>
</evidence>
<dbReference type="Proteomes" id="UP000481861">
    <property type="component" value="Unassembled WGS sequence"/>
</dbReference>
<dbReference type="GO" id="GO:0004674">
    <property type="term" value="F:protein serine/threonine kinase activity"/>
    <property type="evidence" value="ECO:0007669"/>
    <property type="project" value="TreeGrafter"/>
</dbReference>
<evidence type="ECO:0000313" key="4">
    <source>
        <dbReference type="Proteomes" id="UP000481861"/>
    </source>
</evidence>
<dbReference type="Pfam" id="PF00069">
    <property type="entry name" value="Pkinase"/>
    <property type="match status" value="1"/>
</dbReference>
<gene>
    <name evidence="3" type="ORF">BDV95DRAFT_66037</name>
</gene>
<dbReference type="GO" id="GO:0005524">
    <property type="term" value="F:ATP binding"/>
    <property type="evidence" value="ECO:0007669"/>
    <property type="project" value="InterPro"/>
</dbReference>
<proteinExistence type="predicted"/>
<sequence>MGSSSRDATATPDVAPLAAKPWFWNEQNHEAGQSGGEEPVPTLLEEFDYFNSREKSPTSLVNHTGLSPGPLLMPPHGVRPGKGDVVLFDPASEVLPESVQDDVSRWAINSTDPNHLQSAAHPLQPRKRSSPVPEDFSDINSIRSSSEDSSDTDSETSNIPHFLARIRADFYPPKWEGSSAVIQQYRQTLIHATGWYNLRDCPATEIETSLRKVATLGHGSLGVVDAVQTGNMLHFVRKRVFIPHRRREQLIEIVQSESRAIERLAHTHIVHMMGTYEHHPESRSDVPSFSLLMFPIGERDLATFLHDCINDTTLKKDWLHQWFSCLTSALAYMHDHGVRHQDIKPSNIIHNGSHVYFTDFSSSALFNPESTTSTDDPARTSAMYCAPEMLKQSSENHEYQRHGTQSDVFSLGCVF</sequence>
<keyword evidence="3" id="KW-0418">Kinase</keyword>
<evidence type="ECO:0000256" key="1">
    <source>
        <dbReference type="SAM" id="MobiDB-lite"/>
    </source>
</evidence>
<comment type="caution">
    <text evidence="3">The sequence shown here is derived from an EMBL/GenBank/DDBJ whole genome shotgun (WGS) entry which is preliminary data.</text>
</comment>
<dbReference type="SMART" id="SM00220">
    <property type="entry name" value="S_TKc"/>
    <property type="match status" value="1"/>
</dbReference>
<dbReference type="OrthoDB" id="4062651at2759"/>
<keyword evidence="3" id="KW-0808">Transferase</keyword>
<dbReference type="PANTHER" id="PTHR24359:SF1">
    <property type="entry name" value="INHIBITOR OF NUCLEAR FACTOR KAPPA-B KINASE EPSILON SUBUNIT HOMOLOG 1-RELATED"/>
    <property type="match status" value="1"/>
</dbReference>
<feature type="region of interest" description="Disordered" evidence="1">
    <location>
        <begin position="112"/>
        <end position="158"/>
    </location>
</feature>
<protein>
    <submittedName>
        <fullName evidence="3">Kinase-like domain-containing protein</fullName>
    </submittedName>
</protein>
<dbReference type="AlphaFoldDB" id="A0A7C8I4J7"/>
<feature type="domain" description="Protein kinase" evidence="2">
    <location>
        <begin position="210"/>
        <end position="415"/>
    </location>
</feature>
<accession>A0A7C8I4J7</accession>
<dbReference type="InterPro" id="IPR000719">
    <property type="entry name" value="Prot_kinase_dom"/>
</dbReference>
<reference evidence="3 4" key="1">
    <citation type="submission" date="2020-01" db="EMBL/GenBank/DDBJ databases">
        <authorList>
            <consortium name="DOE Joint Genome Institute"/>
            <person name="Haridas S."/>
            <person name="Albert R."/>
            <person name="Binder M."/>
            <person name="Bloem J."/>
            <person name="Labutti K."/>
            <person name="Salamov A."/>
            <person name="Andreopoulos B."/>
            <person name="Baker S.E."/>
            <person name="Barry K."/>
            <person name="Bills G."/>
            <person name="Bluhm B.H."/>
            <person name="Cannon C."/>
            <person name="Castanera R."/>
            <person name="Culley D.E."/>
            <person name="Daum C."/>
            <person name="Ezra D."/>
            <person name="Gonzalez J.B."/>
            <person name="Henrissat B."/>
            <person name="Kuo A."/>
            <person name="Liang C."/>
            <person name="Lipzen A."/>
            <person name="Lutzoni F."/>
            <person name="Magnuson J."/>
            <person name="Mondo S."/>
            <person name="Nolan M."/>
            <person name="Ohm R."/>
            <person name="Pangilinan J."/>
            <person name="Park H.-J.H."/>
            <person name="Ramirez L."/>
            <person name="Alfaro M."/>
            <person name="Sun H."/>
            <person name="Tritt A."/>
            <person name="Yoshinaga Y."/>
            <person name="Zwiers L.-H.L."/>
            <person name="Turgeon B.G."/>
            <person name="Goodwin S.B."/>
            <person name="Spatafora J.W."/>
            <person name="Crous P.W."/>
            <person name="Grigoriev I.V."/>
        </authorList>
    </citation>
    <scope>NUCLEOTIDE SEQUENCE [LARGE SCALE GENOMIC DNA]</scope>
    <source>
        <strain evidence="3 4">CBS 611.86</strain>
    </source>
</reference>
<feature type="region of interest" description="Disordered" evidence="1">
    <location>
        <begin position="1"/>
        <end position="40"/>
    </location>
</feature>
<dbReference type="PANTHER" id="PTHR24359">
    <property type="entry name" value="SERINE/THREONINE-PROTEIN KINASE SBK1"/>
    <property type="match status" value="1"/>
</dbReference>
<name>A0A7C8I4J7_9PLEO</name>
<keyword evidence="4" id="KW-1185">Reference proteome</keyword>
<organism evidence="3 4">
    <name type="scientific">Massariosphaeria phaeospora</name>
    <dbReference type="NCBI Taxonomy" id="100035"/>
    <lineage>
        <taxon>Eukaryota</taxon>
        <taxon>Fungi</taxon>
        <taxon>Dikarya</taxon>
        <taxon>Ascomycota</taxon>
        <taxon>Pezizomycotina</taxon>
        <taxon>Dothideomycetes</taxon>
        <taxon>Pleosporomycetidae</taxon>
        <taxon>Pleosporales</taxon>
        <taxon>Pleosporales incertae sedis</taxon>
        <taxon>Massariosphaeria</taxon>
    </lineage>
</organism>
<dbReference type="Gene3D" id="1.10.510.10">
    <property type="entry name" value="Transferase(Phosphotransferase) domain 1"/>
    <property type="match status" value="1"/>
</dbReference>
<dbReference type="EMBL" id="JAADJZ010000013">
    <property type="protein sequence ID" value="KAF2870694.1"/>
    <property type="molecule type" value="Genomic_DNA"/>
</dbReference>
<dbReference type="SUPFAM" id="SSF56112">
    <property type="entry name" value="Protein kinase-like (PK-like)"/>
    <property type="match status" value="1"/>
</dbReference>
<dbReference type="InterPro" id="IPR011009">
    <property type="entry name" value="Kinase-like_dom_sf"/>
</dbReference>
<feature type="region of interest" description="Disordered" evidence="1">
    <location>
        <begin position="54"/>
        <end position="78"/>
    </location>
</feature>